<gene>
    <name evidence="3" type="ORF">WG66_13867</name>
</gene>
<evidence type="ECO:0000313" key="4">
    <source>
        <dbReference type="Proteomes" id="UP000054988"/>
    </source>
</evidence>
<accession>A0A0W0FB15</accession>
<reference evidence="3 4" key="1">
    <citation type="submission" date="2015-12" db="EMBL/GenBank/DDBJ databases">
        <title>Draft genome sequence of Moniliophthora roreri, the causal agent of frosty pod rot of cacao.</title>
        <authorList>
            <person name="Aime M.C."/>
            <person name="Diaz-Valderrama J.R."/>
            <person name="Kijpornyongpan T."/>
            <person name="Phillips-Mora W."/>
        </authorList>
    </citation>
    <scope>NUCLEOTIDE SEQUENCE [LARGE SCALE GENOMIC DNA]</scope>
    <source>
        <strain evidence="3 4">MCA 2952</strain>
    </source>
</reference>
<dbReference type="Proteomes" id="UP000054988">
    <property type="component" value="Unassembled WGS sequence"/>
</dbReference>
<comment type="caution">
    <text evidence="3">The sequence shown here is derived from an EMBL/GenBank/DDBJ whole genome shotgun (WGS) entry which is preliminary data.</text>
</comment>
<dbReference type="EMBL" id="LATX01002163">
    <property type="protein sequence ID" value="KTB33548.1"/>
    <property type="molecule type" value="Genomic_DNA"/>
</dbReference>
<organism evidence="3 4">
    <name type="scientific">Moniliophthora roreri</name>
    <name type="common">Frosty pod rot fungus</name>
    <name type="synonym">Monilia roreri</name>
    <dbReference type="NCBI Taxonomy" id="221103"/>
    <lineage>
        <taxon>Eukaryota</taxon>
        <taxon>Fungi</taxon>
        <taxon>Dikarya</taxon>
        <taxon>Basidiomycota</taxon>
        <taxon>Agaricomycotina</taxon>
        <taxon>Agaricomycetes</taxon>
        <taxon>Agaricomycetidae</taxon>
        <taxon>Agaricales</taxon>
        <taxon>Marasmiineae</taxon>
        <taxon>Marasmiaceae</taxon>
        <taxon>Moniliophthora</taxon>
    </lineage>
</organism>
<feature type="signal peptide" evidence="1">
    <location>
        <begin position="1"/>
        <end position="20"/>
    </location>
</feature>
<feature type="chain" id="PRO_5006901625" description="Bacteriophage T5 Orf172 DNA-binding domain-containing protein" evidence="1">
    <location>
        <begin position="21"/>
        <end position="244"/>
    </location>
</feature>
<name>A0A0W0FB15_MONRR</name>
<keyword evidence="1" id="KW-0732">Signal</keyword>
<sequence>MSVLDLLSILNIISFRPALWQETYSGSDCLEDTEAYAKAKRLGKEIIWWFKAKCMIVVAKVTSDMIKGNTEQPNVKINDIHISYFVQQAAMLIQQAEEAKDRGDDDTLPGPDEIFEMLGSPTTWISSSTDKFKLTFFKSFSYFDKCGTIYSFCIIDDNEPNFLFKIRRTSQALEIRKVNVNHSHHVEHLVHLALMSHGYERVIKCCSDYGKKHQEIFCLLSPDAWETIIKPLIEKINADVENGA</sequence>
<dbReference type="Pfam" id="PF10544">
    <property type="entry name" value="T5orf172"/>
    <property type="match status" value="1"/>
</dbReference>
<proteinExistence type="predicted"/>
<evidence type="ECO:0000256" key="1">
    <source>
        <dbReference type="SAM" id="SignalP"/>
    </source>
</evidence>
<feature type="domain" description="Bacteriophage T5 Orf172 DNA-binding" evidence="2">
    <location>
        <begin position="175"/>
        <end position="230"/>
    </location>
</feature>
<evidence type="ECO:0000313" key="3">
    <source>
        <dbReference type="EMBL" id="KTB33548.1"/>
    </source>
</evidence>
<protein>
    <recommendedName>
        <fullName evidence="2">Bacteriophage T5 Orf172 DNA-binding domain-containing protein</fullName>
    </recommendedName>
</protein>
<dbReference type="InterPro" id="IPR018306">
    <property type="entry name" value="Phage_T5_Orf172_DNA-bd"/>
</dbReference>
<evidence type="ECO:0000259" key="2">
    <source>
        <dbReference type="Pfam" id="PF10544"/>
    </source>
</evidence>
<dbReference type="AlphaFoldDB" id="A0A0W0FB15"/>